<dbReference type="Proteomes" id="UP001186974">
    <property type="component" value="Unassembled WGS sequence"/>
</dbReference>
<keyword evidence="2" id="KW-1185">Reference proteome</keyword>
<accession>A0ACC3DZY2</accession>
<organism evidence="1 2">
    <name type="scientific">Coniosporium uncinatum</name>
    <dbReference type="NCBI Taxonomy" id="93489"/>
    <lineage>
        <taxon>Eukaryota</taxon>
        <taxon>Fungi</taxon>
        <taxon>Dikarya</taxon>
        <taxon>Ascomycota</taxon>
        <taxon>Pezizomycotina</taxon>
        <taxon>Dothideomycetes</taxon>
        <taxon>Dothideomycetes incertae sedis</taxon>
        <taxon>Coniosporium</taxon>
    </lineage>
</organism>
<evidence type="ECO:0000313" key="2">
    <source>
        <dbReference type="Proteomes" id="UP001186974"/>
    </source>
</evidence>
<reference evidence="1" key="1">
    <citation type="submission" date="2024-09" db="EMBL/GenBank/DDBJ databases">
        <title>Black Yeasts Isolated from many extreme environments.</title>
        <authorList>
            <person name="Coleine C."/>
            <person name="Stajich J.E."/>
            <person name="Selbmann L."/>
        </authorList>
    </citation>
    <scope>NUCLEOTIDE SEQUENCE</scope>
    <source>
        <strain evidence="1">CCFEE 5737</strain>
    </source>
</reference>
<evidence type="ECO:0000313" key="1">
    <source>
        <dbReference type="EMBL" id="KAK3082115.1"/>
    </source>
</evidence>
<gene>
    <name evidence="1" type="ORF">LTS18_003820</name>
</gene>
<dbReference type="EMBL" id="JAWDJW010000009">
    <property type="protein sequence ID" value="KAK3082115.1"/>
    <property type="molecule type" value="Genomic_DNA"/>
</dbReference>
<sequence>MISFCGCLRPPQRSSFPAANKLVVIEDRLIQIIHSVLLCYTPRGRTPSPPPHYQYHIAGQTMMIELHHLSNSKMSRDQLRERLDNQVKLALYMRYLQDHGVGKGVEWRTIGWWARWRWMREYRRGEGDIILEPAMEAWLDLVVEAAVGIWFMRN</sequence>
<protein>
    <submittedName>
        <fullName evidence="1">Uncharacterized protein</fullName>
    </submittedName>
</protein>
<comment type="caution">
    <text evidence="1">The sequence shown here is derived from an EMBL/GenBank/DDBJ whole genome shotgun (WGS) entry which is preliminary data.</text>
</comment>
<name>A0ACC3DZY2_9PEZI</name>
<proteinExistence type="predicted"/>